<feature type="region of interest" description="Disordered" evidence="1">
    <location>
        <begin position="328"/>
        <end position="378"/>
    </location>
</feature>
<keyword evidence="4" id="KW-1185">Reference proteome</keyword>
<protein>
    <recommendedName>
        <fullName evidence="2">2EXR domain-containing protein</fullName>
    </recommendedName>
</protein>
<sequence>MACRFRIKFQVTSDGSPATATAPTGREEDSPTFTLFSSLPPELRLKIWDFAASVPRIVLASCITRGLDAEGEGDQGATEAQQLKELSSRRACRFVPAILHANHEARARALERHYSLTFSWKVPLVFASLNGDSTHHHQNGSAYLSGSPVVDDAATGGGRGSRRRSSGDGGMPTWSHPRVYFNFERDALYLLGELEPYDSFGFNSPMTYFLRKEDTERVRCVAVAFSALKYGETGSQQIFGSLFHVVDRFPLCSTATPAPTPTPTATTTATASTADGDNGSSSARTADQQQQPQQPHVLVCVTPGDEWTHALLGGTEPLVKGHRGEWDQQRDFGHMPQSQRHQERQQRQSENGGGGGGGPAGGSAEQREEEEPEEPENVVQKIWTDWYRGSIVKSRMADVQFKLITEDELESVVTGQPSANAAASTYTSNGSGSRGNDYRELHDALGRYLHGAA</sequence>
<evidence type="ECO:0000256" key="1">
    <source>
        <dbReference type="SAM" id="MobiDB-lite"/>
    </source>
</evidence>
<dbReference type="PANTHER" id="PTHR35910">
    <property type="entry name" value="2EXR DOMAIN-CONTAINING PROTEIN"/>
    <property type="match status" value="1"/>
</dbReference>
<organism evidence="3 4">
    <name type="scientific">Apiospora marii</name>
    <dbReference type="NCBI Taxonomy" id="335849"/>
    <lineage>
        <taxon>Eukaryota</taxon>
        <taxon>Fungi</taxon>
        <taxon>Dikarya</taxon>
        <taxon>Ascomycota</taxon>
        <taxon>Pezizomycotina</taxon>
        <taxon>Sordariomycetes</taxon>
        <taxon>Xylariomycetidae</taxon>
        <taxon>Amphisphaeriales</taxon>
        <taxon>Apiosporaceae</taxon>
        <taxon>Apiospora</taxon>
    </lineage>
</organism>
<name>A0ABR1SU90_9PEZI</name>
<dbReference type="PANTHER" id="PTHR35910:SF6">
    <property type="entry name" value="2EXR DOMAIN-CONTAINING PROTEIN"/>
    <property type="match status" value="1"/>
</dbReference>
<feature type="compositionally biased region" description="Acidic residues" evidence="1">
    <location>
        <begin position="367"/>
        <end position="376"/>
    </location>
</feature>
<dbReference type="EMBL" id="JAQQWI010000003">
    <property type="protein sequence ID" value="KAK8037068.1"/>
    <property type="molecule type" value="Genomic_DNA"/>
</dbReference>
<feature type="compositionally biased region" description="Low complexity" evidence="1">
    <location>
        <begin position="254"/>
        <end position="274"/>
    </location>
</feature>
<evidence type="ECO:0000313" key="3">
    <source>
        <dbReference type="EMBL" id="KAK8037068.1"/>
    </source>
</evidence>
<feature type="region of interest" description="Disordered" evidence="1">
    <location>
        <begin position="254"/>
        <end position="294"/>
    </location>
</feature>
<feature type="region of interest" description="Disordered" evidence="1">
    <location>
        <begin position="137"/>
        <end position="170"/>
    </location>
</feature>
<accession>A0ABR1SU90</accession>
<evidence type="ECO:0000313" key="4">
    <source>
        <dbReference type="Proteomes" id="UP001396898"/>
    </source>
</evidence>
<dbReference type="InterPro" id="IPR045518">
    <property type="entry name" value="2EXR"/>
</dbReference>
<dbReference type="Pfam" id="PF20150">
    <property type="entry name" value="2EXR"/>
    <property type="match status" value="1"/>
</dbReference>
<dbReference type="Proteomes" id="UP001396898">
    <property type="component" value="Unassembled WGS sequence"/>
</dbReference>
<evidence type="ECO:0000259" key="2">
    <source>
        <dbReference type="Pfam" id="PF20150"/>
    </source>
</evidence>
<proteinExistence type="predicted"/>
<feature type="compositionally biased region" description="Polar residues" evidence="1">
    <location>
        <begin position="278"/>
        <end position="287"/>
    </location>
</feature>
<feature type="compositionally biased region" description="Gly residues" evidence="1">
    <location>
        <begin position="351"/>
        <end position="361"/>
    </location>
</feature>
<reference evidence="3 4" key="1">
    <citation type="submission" date="2023-01" db="EMBL/GenBank/DDBJ databases">
        <title>Analysis of 21 Apiospora genomes using comparative genomics revels a genus with tremendous synthesis potential of carbohydrate active enzymes and secondary metabolites.</title>
        <authorList>
            <person name="Sorensen T."/>
        </authorList>
    </citation>
    <scope>NUCLEOTIDE SEQUENCE [LARGE SCALE GENOMIC DNA]</scope>
    <source>
        <strain evidence="3 4">CBS 20057</strain>
    </source>
</reference>
<gene>
    <name evidence="3" type="ORF">PG991_001382</name>
</gene>
<comment type="caution">
    <text evidence="3">The sequence shown here is derived from an EMBL/GenBank/DDBJ whole genome shotgun (WGS) entry which is preliminary data.</text>
</comment>
<feature type="domain" description="2EXR" evidence="2">
    <location>
        <begin position="33"/>
        <end position="188"/>
    </location>
</feature>